<feature type="transmembrane region" description="Helical" evidence="7">
    <location>
        <begin position="216"/>
        <end position="235"/>
    </location>
</feature>
<evidence type="ECO:0000313" key="10">
    <source>
        <dbReference type="EMBL" id="AEK37459.1"/>
    </source>
</evidence>
<feature type="transmembrane region" description="Helical" evidence="7">
    <location>
        <begin position="130"/>
        <end position="151"/>
    </location>
</feature>
<sequence length="353" mass="38725">MAGDHRRQAVDRGPPHSSLSRKTAHNMLRYILKSVATWLGVIVIATNLAWFLAATFLDPRSNYVGRRPPMSPEQIDDILTPLNLSPNQPLLERWWSWITGVVLHWDWGTSPIGDSVNEQVGYRMWTSAQLLLLATILSVVIGVAVGVYTASRQYKVGDRVWQGISIVTLNLHVVVVSVAVVTVGRWINDTSDSRIFYVTGSRNSDVHGFFPVLVDVAQHLILPTISLVIITYATYHMLQRSLLLDNLGADYVRTARAKGLGRGKAIRRHALRTSLIPVATNVAFSIPGIFVGAIMTEKIFGWNGMGQYTIDTITRNDVNGAVAVAGFGAVATALGAVLSDILVVILDPRVRVN</sequence>
<dbReference type="AlphaFoldDB" id="G0HHH9"/>
<keyword evidence="5 7" id="KW-1133">Transmembrane helix</keyword>
<evidence type="ECO:0000256" key="4">
    <source>
        <dbReference type="ARBA" id="ARBA00022692"/>
    </source>
</evidence>
<reference evidence="10 11" key="1">
    <citation type="journal article" date="2011" name="BMC Genomics">
        <title>Complete genome sequence of Corynebacterium variabile DSM 44702 isolated from the surface of smear-ripened cheeses and insights into cheese ripening and flavor generation.</title>
        <authorList>
            <person name="Schroeder J."/>
            <person name="Maus I."/>
            <person name="Trost E."/>
            <person name="Tauch A."/>
        </authorList>
    </citation>
    <scope>NUCLEOTIDE SEQUENCE [LARGE SCALE GENOMIC DNA]</scope>
    <source>
        <strain evidence="11">DSM 44702 / JCM 12073 / NCIMB 30131</strain>
    </source>
</reference>
<dbReference type="PANTHER" id="PTHR30465:SF0">
    <property type="entry name" value="OLIGOPEPTIDE TRANSPORT SYSTEM PERMEASE PROTEIN APPB"/>
    <property type="match status" value="1"/>
</dbReference>
<dbReference type="EMBL" id="CP002917">
    <property type="protein sequence ID" value="AEK37459.1"/>
    <property type="molecule type" value="Genomic_DNA"/>
</dbReference>
<keyword evidence="6 7" id="KW-0472">Membrane</keyword>
<feature type="transmembrane region" description="Helical" evidence="7">
    <location>
        <begin position="163"/>
        <end position="187"/>
    </location>
</feature>
<dbReference type="eggNOG" id="COG0601">
    <property type="taxonomic scope" value="Bacteria"/>
</dbReference>
<keyword evidence="2 7" id="KW-0813">Transport</keyword>
<proteinExistence type="inferred from homology"/>
<dbReference type="HOGENOM" id="CLU_036879_1_2_11"/>
<dbReference type="SUPFAM" id="SSF161098">
    <property type="entry name" value="MetI-like"/>
    <property type="match status" value="1"/>
</dbReference>
<dbReference type="Gene3D" id="1.10.3720.10">
    <property type="entry name" value="MetI-like"/>
    <property type="match status" value="1"/>
</dbReference>
<feature type="domain" description="ABC transmembrane type-1" evidence="9">
    <location>
        <begin position="124"/>
        <end position="343"/>
    </location>
</feature>
<dbReference type="PANTHER" id="PTHR30465">
    <property type="entry name" value="INNER MEMBRANE ABC TRANSPORTER"/>
    <property type="match status" value="1"/>
</dbReference>
<feature type="compositionally biased region" description="Basic and acidic residues" evidence="8">
    <location>
        <begin position="1"/>
        <end position="14"/>
    </location>
</feature>
<evidence type="ECO:0000256" key="8">
    <source>
        <dbReference type="SAM" id="MobiDB-lite"/>
    </source>
</evidence>
<evidence type="ECO:0000256" key="6">
    <source>
        <dbReference type="ARBA" id="ARBA00023136"/>
    </source>
</evidence>
<dbReference type="InterPro" id="IPR035906">
    <property type="entry name" value="MetI-like_sf"/>
</dbReference>
<dbReference type="STRING" id="858619.CVAR_2109"/>
<evidence type="ECO:0000256" key="7">
    <source>
        <dbReference type="RuleBase" id="RU363032"/>
    </source>
</evidence>
<evidence type="ECO:0000259" key="9">
    <source>
        <dbReference type="PROSITE" id="PS50928"/>
    </source>
</evidence>
<dbReference type="InterPro" id="IPR000515">
    <property type="entry name" value="MetI-like"/>
</dbReference>
<dbReference type="CDD" id="cd06261">
    <property type="entry name" value="TM_PBP2"/>
    <property type="match status" value="1"/>
</dbReference>
<organism evidence="10 11">
    <name type="scientific">Corynebacterium variabile (strain DSM 44702 / CIP 107183 / JCM 12073 / NCIMB 30131)</name>
    <name type="common">Corynebacterium mooreparkense</name>
    <dbReference type="NCBI Taxonomy" id="858619"/>
    <lineage>
        <taxon>Bacteria</taxon>
        <taxon>Bacillati</taxon>
        <taxon>Actinomycetota</taxon>
        <taxon>Actinomycetes</taxon>
        <taxon>Mycobacteriales</taxon>
        <taxon>Corynebacteriaceae</taxon>
        <taxon>Corynebacterium</taxon>
    </lineage>
</organism>
<dbReference type="KEGG" id="cva:CVAR_2109"/>
<accession>G0HHH9</accession>
<evidence type="ECO:0000256" key="5">
    <source>
        <dbReference type="ARBA" id="ARBA00022989"/>
    </source>
</evidence>
<comment type="similarity">
    <text evidence="7">Belongs to the binding-protein-dependent transport system permease family.</text>
</comment>
<keyword evidence="4 7" id="KW-0812">Transmembrane</keyword>
<evidence type="ECO:0000256" key="3">
    <source>
        <dbReference type="ARBA" id="ARBA00022475"/>
    </source>
</evidence>
<dbReference type="GO" id="GO:0055085">
    <property type="term" value="P:transmembrane transport"/>
    <property type="evidence" value="ECO:0007669"/>
    <property type="project" value="InterPro"/>
</dbReference>
<feature type="transmembrane region" description="Helical" evidence="7">
    <location>
        <begin position="321"/>
        <end position="346"/>
    </location>
</feature>
<evidence type="ECO:0000256" key="1">
    <source>
        <dbReference type="ARBA" id="ARBA00004651"/>
    </source>
</evidence>
<evidence type="ECO:0000313" key="11">
    <source>
        <dbReference type="Proteomes" id="UP000006659"/>
    </source>
</evidence>
<comment type="subcellular location">
    <subcellularLocation>
        <location evidence="1 7">Cell membrane</location>
        <topology evidence="1 7">Multi-pass membrane protein</topology>
    </subcellularLocation>
</comment>
<feature type="transmembrane region" description="Helical" evidence="7">
    <location>
        <begin position="30"/>
        <end position="53"/>
    </location>
</feature>
<feature type="transmembrane region" description="Helical" evidence="7">
    <location>
        <begin position="274"/>
        <end position="295"/>
    </location>
</feature>
<feature type="region of interest" description="Disordered" evidence="8">
    <location>
        <begin position="1"/>
        <end position="20"/>
    </location>
</feature>
<dbReference type="GO" id="GO:0005886">
    <property type="term" value="C:plasma membrane"/>
    <property type="evidence" value="ECO:0007669"/>
    <property type="project" value="UniProtKB-SubCell"/>
</dbReference>
<protein>
    <submittedName>
        <fullName evidence="10">Putative membrane protein</fullName>
    </submittedName>
</protein>
<gene>
    <name evidence="10" type="ordered locus">CVAR_2109</name>
</gene>
<evidence type="ECO:0000256" key="2">
    <source>
        <dbReference type="ARBA" id="ARBA00022448"/>
    </source>
</evidence>
<keyword evidence="3" id="KW-1003">Cell membrane</keyword>
<dbReference type="Pfam" id="PF00528">
    <property type="entry name" value="BPD_transp_1"/>
    <property type="match status" value="1"/>
</dbReference>
<dbReference type="PROSITE" id="PS50928">
    <property type="entry name" value="ABC_TM1"/>
    <property type="match status" value="1"/>
</dbReference>
<name>G0HHH9_CORVD</name>
<dbReference type="Proteomes" id="UP000006659">
    <property type="component" value="Chromosome"/>
</dbReference>